<dbReference type="InterPro" id="IPR036188">
    <property type="entry name" value="FAD/NAD-bd_sf"/>
</dbReference>
<dbReference type="Pfam" id="PF00173">
    <property type="entry name" value="Cyt-b5"/>
    <property type="match status" value="1"/>
</dbReference>
<dbReference type="GO" id="GO:0016156">
    <property type="term" value="F:fumarate reductase (NADH) activity"/>
    <property type="evidence" value="ECO:0007669"/>
    <property type="project" value="UniProtKB-EC"/>
</dbReference>
<dbReference type="Gene3D" id="3.50.50.60">
    <property type="entry name" value="FAD/NAD(P)-binding domain"/>
    <property type="match status" value="1"/>
</dbReference>
<evidence type="ECO:0000313" key="15">
    <source>
        <dbReference type="Proteomes" id="UP001211907"/>
    </source>
</evidence>
<dbReference type="EMBL" id="JADGJH010001354">
    <property type="protein sequence ID" value="KAJ3114587.1"/>
    <property type="molecule type" value="Genomic_DNA"/>
</dbReference>
<evidence type="ECO:0000256" key="9">
    <source>
        <dbReference type="ARBA" id="ARBA00050832"/>
    </source>
</evidence>
<evidence type="ECO:0000256" key="12">
    <source>
        <dbReference type="SAM" id="Phobius"/>
    </source>
</evidence>
<dbReference type="PROSITE" id="PS50255">
    <property type="entry name" value="CYTOCHROME_B5_2"/>
    <property type="match status" value="1"/>
</dbReference>
<dbReference type="InterPro" id="IPR001199">
    <property type="entry name" value="Cyt_B5-like_heme/steroid-bd"/>
</dbReference>
<comment type="similarity">
    <text evidence="2">Belongs to the FAD-dependent oxidoreductase 2 family. FRD/SDH subfamily.</text>
</comment>
<dbReference type="Gene3D" id="3.10.120.10">
    <property type="entry name" value="Cytochrome b5-like heme/steroid binding domain"/>
    <property type="match status" value="1"/>
</dbReference>
<protein>
    <recommendedName>
        <fullName evidence="10">fumarate reductase (NADH)</fullName>
        <ecNumber evidence="10">1.3.1.6</ecNumber>
    </recommendedName>
    <alternativeName>
        <fullName evidence="11">NADH-dependent fumarate reductase</fullName>
    </alternativeName>
</protein>
<dbReference type="SMART" id="SM01117">
    <property type="entry name" value="Cyt-b5"/>
    <property type="match status" value="1"/>
</dbReference>
<evidence type="ECO:0000256" key="4">
    <source>
        <dbReference type="ARBA" id="ARBA00022630"/>
    </source>
</evidence>
<dbReference type="SUPFAM" id="SSF51905">
    <property type="entry name" value="FAD/NAD(P)-binding domain"/>
    <property type="match status" value="1"/>
</dbReference>
<evidence type="ECO:0000313" key="14">
    <source>
        <dbReference type="EMBL" id="KAJ3114587.1"/>
    </source>
</evidence>
<accession>A0AAD5XEE0</accession>
<keyword evidence="3" id="KW-0349">Heme</keyword>
<feature type="transmembrane region" description="Helical" evidence="12">
    <location>
        <begin position="697"/>
        <end position="719"/>
    </location>
</feature>
<keyword evidence="7" id="KW-0560">Oxidoreductase</keyword>
<proteinExistence type="inferred from homology"/>
<evidence type="ECO:0000256" key="6">
    <source>
        <dbReference type="ARBA" id="ARBA00022827"/>
    </source>
</evidence>
<evidence type="ECO:0000256" key="7">
    <source>
        <dbReference type="ARBA" id="ARBA00023002"/>
    </source>
</evidence>
<organism evidence="14 15">
    <name type="scientific">Physocladia obscura</name>
    <dbReference type="NCBI Taxonomy" id="109957"/>
    <lineage>
        <taxon>Eukaryota</taxon>
        <taxon>Fungi</taxon>
        <taxon>Fungi incertae sedis</taxon>
        <taxon>Chytridiomycota</taxon>
        <taxon>Chytridiomycota incertae sedis</taxon>
        <taxon>Chytridiomycetes</taxon>
        <taxon>Chytridiales</taxon>
        <taxon>Chytriomycetaceae</taxon>
        <taxon>Physocladia</taxon>
    </lineage>
</organism>
<dbReference type="SUPFAM" id="SSF55856">
    <property type="entry name" value="Cytochrome b5-like heme/steroid binding domain"/>
    <property type="match status" value="1"/>
</dbReference>
<feature type="transmembrane region" description="Helical" evidence="12">
    <location>
        <begin position="731"/>
        <end position="751"/>
    </location>
</feature>
<feature type="transmembrane region" description="Helical" evidence="12">
    <location>
        <begin position="666"/>
        <end position="685"/>
    </location>
</feature>
<dbReference type="InterPro" id="IPR050315">
    <property type="entry name" value="FAD-oxidoreductase_2"/>
</dbReference>
<comment type="cofactor">
    <cofactor evidence="1">
        <name>FAD</name>
        <dbReference type="ChEBI" id="CHEBI:57692"/>
    </cofactor>
</comment>
<dbReference type="GO" id="GO:0010181">
    <property type="term" value="F:FMN binding"/>
    <property type="evidence" value="ECO:0007669"/>
    <property type="project" value="InterPro"/>
</dbReference>
<dbReference type="NCBIfam" id="TIGR01813">
    <property type="entry name" value="flavo_cyto_c"/>
    <property type="match status" value="1"/>
</dbReference>
<feature type="transmembrane region" description="Helical" evidence="12">
    <location>
        <begin position="763"/>
        <end position="783"/>
    </location>
</feature>
<gene>
    <name evidence="14" type="ORF">HK100_001615</name>
</gene>
<dbReference type="PANTHER" id="PTHR43400:SF1">
    <property type="entry name" value="FUMARATE REDUCTASE"/>
    <property type="match status" value="1"/>
</dbReference>
<dbReference type="InterPro" id="IPR010960">
    <property type="entry name" value="Flavocytochrome_c"/>
</dbReference>
<comment type="caution">
    <text evidence="14">The sequence shown here is derived from an EMBL/GenBank/DDBJ whole genome shotgun (WGS) entry which is preliminary data.</text>
</comment>
<keyword evidence="12" id="KW-1133">Transmembrane helix</keyword>
<dbReference type="InterPro" id="IPR036400">
    <property type="entry name" value="Cyt_B5-like_heme/steroid_sf"/>
</dbReference>
<feature type="transmembrane region" description="Helical" evidence="12">
    <location>
        <begin position="591"/>
        <end position="612"/>
    </location>
</feature>
<dbReference type="GO" id="GO:0020037">
    <property type="term" value="F:heme binding"/>
    <property type="evidence" value="ECO:0007669"/>
    <property type="project" value="InterPro"/>
</dbReference>
<dbReference type="Gene3D" id="3.90.700.10">
    <property type="entry name" value="Succinate dehydrogenase/fumarate reductase flavoprotein, catalytic domain"/>
    <property type="match status" value="1"/>
</dbReference>
<comment type="catalytic activity">
    <reaction evidence="9">
        <text>succinate + NAD(+) = fumarate + NADH + H(+)</text>
        <dbReference type="Rhea" id="RHEA:18281"/>
        <dbReference type="ChEBI" id="CHEBI:15378"/>
        <dbReference type="ChEBI" id="CHEBI:29806"/>
        <dbReference type="ChEBI" id="CHEBI:30031"/>
        <dbReference type="ChEBI" id="CHEBI:57540"/>
        <dbReference type="ChEBI" id="CHEBI:57945"/>
        <dbReference type="EC" id="1.3.1.6"/>
    </reaction>
</comment>
<evidence type="ECO:0000256" key="11">
    <source>
        <dbReference type="ARBA" id="ARBA00077246"/>
    </source>
</evidence>
<dbReference type="Pfam" id="PF00890">
    <property type="entry name" value="FAD_binding_2"/>
    <property type="match status" value="1"/>
</dbReference>
<dbReference type="Proteomes" id="UP001211907">
    <property type="component" value="Unassembled WGS sequence"/>
</dbReference>
<keyword evidence="5" id="KW-0479">Metal-binding</keyword>
<evidence type="ECO:0000256" key="3">
    <source>
        <dbReference type="ARBA" id="ARBA00022617"/>
    </source>
</evidence>
<dbReference type="EC" id="1.3.1.6" evidence="10"/>
<dbReference type="SUPFAM" id="SSF56425">
    <property type="entry name" value="Succinate dehydrogenase/fumarate reductase flavoprotein, catalytic domain"/>
    <property type="match status" value="1"/>
</dbReference>
<reference evidence="14" key="1">
    <citation type="submission" date="2020-05" db="EMBL/GenBank/DDBJ databases">
        <title>Phylogenomic resolution of chytrid fungi.</title>
        <authorList>
            <person name="Stajich J.E."/>
            <person name="Amses K."/>
            <person name="Simmons R."/>
            <person name="Seto K."/>
            <person name="Myers J."/>
            <person name="Bonds A."/>
            <person name="Quandt C.A."/>
            <person name="Barry K."/>
            <person name="Liu P."/>
            <person name="Grigoriev I."/>
            <person name="Longcore J.E."/>
            <person name="James T.Y."/>
        </authorList>
    </citation>
    <scope>NUCLEOTIDE SEQUENCE</scope>
    <source>
        <strain evidence="14">JEL0513</strain>
    </source>
</reference>
<keyword evidence="8" id="KW-0408">Iron</keyword>
<keyword evidence="12" id="KW-0812">Transmembrane</keyword>
<dbReference type="FunFam" id="3.90.700.10:FF:000007">
    <property type="entry name" value="NADH-dependent fumarate reductase"/>
    <property type="match status" value="1"/>
</dbReference>
<keyword evidence="15" id="KW-1185">Reference proteome</keyword>
<evidence type="ECO:0000256" key="10">
    <source>
        <dbReference type="ARBA" id="ARBA00067004"/>
    </source>
</evidence>
<dbReference type="PROSITE" id="PS00191">
    <property type="entry name" value="CYTOCHROME_B5_1"/>
    <property type="match status" value="1"/>
</dbReference>
<evidence type="ECO:0000256" key="8">
    <source>
        <dbReference type="ARBA" id="ARBA00023004"/>
    </source>
</evidence>
<dbReference type="PANTHER" id="PTHR43400">
    <property type="entry name" value="FUMARATE REDUCTASE"/>
    <property type="match status" value="1"/>
</dbReference>
<dbReference type="PRINTS" id="PR00363">
    <property type="entry name" value="CYTOCHROMEB5"/>
</dbReference>
<sequence>MSQVIVIGGGLAGLSACHTVLERGGNVLLLDKNNFLGGNSTKATSGINGAGTTAQQRLGIPDTSAIFYEDSAKSARAEIQPALTKVLTYQSGAAVEWISDAFKVDLSLVSRLGGHSQPRTHRGKEMFPGMTITYALMEKYEDTVKSNPDRAKLIKKARVTKLIKNEAGTVIGVEYEVEGAVHKAFGPVIIATGGYAADFTETSLLKKYRPEIYDLPTTNGDHCTGDGIKFSLDAGANTIHMDKVQVHPTGLVDLKDPNAKVKFLAAEALRGVGGLLLDATGNRFCDELGHRDYVTGQMWKGKGPFRLVLNSKAGKEIEWHCKHYVGRGLMRHFKNGAELAKDIGIPVSTLEETFKKYNQIAASKNCPFGKKFFHNAPFDINDNFWVSIVCPVLHFTMGGVQIDDQSRLLGGSNAQPIPGAFACGEVAGGVHGANRLGGSSLLGCVVYGRVAGASAATYLLENLTKGAATRVAGIAGHISPISISFNGLKVTVESGDASIASSSQQAIAPTPAPAAAAKPTEKKVLREITAAEVAKHNKENDCWVIVNGQVLDATPFLKDHPGGKKAILIYAGKDATEEFNMMHKRDVVDKYAPEIIIGTFLLVSLTIAMLVLSYPYALEWRLYSLHPLGMAMFAWASGTAAIVLSISGNTTATIKAGNTNRVSRHALLGFVALASISVGIAAIYANKIRQNKLHFQSYHAISGLGAGFHYFPVVMFGSLLRSKRYLFLKRYAGYATLLLSLYTFGLGLIMHSTEERLSPATRLLIFSAVVATVLSSMWNFLIVGKQAAVRLSPQSPQQAAYAMVSVIVDVE</sequence>
<keyword evidence="6" id="KW-0274">FAD</keyword>
<dbReference type="InterPro" id="IPR027477">
    <property type="entry name" value="Succ_DH/fumarate_Rdtase_cat_sf"/>
</dbReference>
<evidence type="ECO:0000259" key="13">
    <source>
        <dbReference type="PROSITE" id="PS50255"/>
    </source>
</evidence>
<dbReference type="InterPro" id="IPR003953">
    <property type="entry name" value="FAD-dep_OxRdtase_2_FAD-bd"/>
</dbReference>
<dbReference type="AlphaFoldDB" id="A0AAD5XEE0"/>
<feature type="transmembrane region" description="Helical" evidence="12">
    <location>
        <begin position="632"/>
        <end position="654"/>
    </location>
</feature>
<dbReference type="GO" id="GO:0046872">
    <property type="term" value="F:metal ion binding"/>
    <property type="evidence" value="ECO:0007669"/>
    <property type="project" value="UniProtKB-KW"/>
</dbReference>
<dbReference type="InterPro" id="IPR018506">
    <property type="entry name" value="Cyt_B5_heme-BS"/>
</dbReference>
<name>A0AAD5XEE0_9FUNG</name>
<feature type="domain" description="Cytochrome b5 heme-binding" evidence="13">
    <location>
        <begin position="525"/>
        <end position="601"/>
    </location>
</feature>
<evidence type="ECO:0000256" key="2">
    <source>
        <dbReference type="ARBA" id="ARBA00008040"/>
    </source>
</evidence>
<keyword evidence="4" id="KW-0285">Flavoprotein</keyword>
<evidence type="ECO:0000256" key="5">
    <source>
        <dbReference type="ARBA" id="ARBA00022723"/>
    </source>
</evidence>
<keyword evidence="12" id="KW-0472">Membrane</keyword>
<evidence type="ECO:0000256" key="1">
    <source>
        <dbReference type="ARBA" id="ARBA00001974"/>
    </source>
</evidence>